<dbReference type="OMA" id="FFTWALG"/>
<evidence type="ECO:0000313" key="2">
    <source>
        <dbReference type="EMBL" id="KFM68761.1"/>
    </source>
</evidence>
<evidence type="ECO:0000256" key="1">
    <source>
        <dbReference type="SAM" id="SignalP"/>
    </source>
</evidence>
<gene>
    <name evidence="2" type="ORF">X975_13337</name>
</gene>
<feature type="signal peptide" evidence="1">
    <location>
        <begin position="1"/>
        <end position="19"/>
    </location>
</feature>
<keyword evidence="1" id="KW-0732">Signal</keyword>
<sequence length="218" mass="24926">MRPLYVLPIIAAVLLSGECRVLRSLSSDSDDKEIETNCLDKDVDAYLDKVLERARKELPDPMRLPPRSTIVELHEGILWGMSTLERSGPSKVTCENSTVTISGKLTVEELKGRYTWKKERKNQDAKEGYIVFISDDFEADVEIVIERQEGEETHPRLTRFEIKKFKKARIEMTGGFLPWLLGEMGTLISGIFQRAIGWAVQDPLKEALERQMREISLD</sequence>
<dbReference type="InterPro" id="IPR020234">
    <property type="entry name" value="Mite_allergen_group-7"/>
</dbReference>
<dbReference type="AlphaFoldDB" id="A0A087TUH2"/>
<evidence type="ECO:0008006" key="4">
    <source>
        <dbReference type="Google" id="ProtNLM"/>
    </source>
</evidence>
<feature type="chain" id="PRO_5001829966" description="Secreted protein" evidence="1">
    <location>
        <begin position="20"/>
        <end position="218"/>
    </location>
</feature>
<dbReference type="Gene3D" id="3.15.10.50">
    <property type="match status" value="1"/>
</dbReference>
<evidence type="ECO:0000313" key="3">
    <source>
        <dbReference type="Proteomes" id="UP000054359"/>
    </source>
</evidence>
<feature type="non-terminal residue" evidence="2">
    <location>
        <position position="218"/>
    </location>
</feature>
<reference evidence="2 3" key="1">
    <citation type="submission" date="2013-11" db="EMBL/GenBank/DDBJ databases">
        <title>Genome sequencing of Stegodyphus mimosarum.</title>
        <authorList>
            <person name="Bechsgaard J."/>
        </authorList>
    </citation>
    <scope>NUCLEOTIDE SEQUENCE [LARGE SCALE GENOMIC DNA]</scope>
</reference>
<dbReference type="OrthoDB" id="6419576at2759"/>
<dbReference type="Proteomes" id="UP000054359">
    <property type="component" value="Unassembled WGS sequence"/>
</dbReference>
<dbReference type="EMBL" id="KK116795">
    <property type="protein sequence ID" value="KFM68761.1"/>
    <property type="molecule type" value="Genomic_DNA"/>
</dbReference>
<dbReference type="InterPro" id="IPR038602">
    <property type="entry name" value="Mite_allergen_7_sf"/>
</dbReference>
<dbReference type="Pfam" id="PF16984">
    <property type="entry name" value="Grp7_allergen"/>
    <property type="match status" value="1"/>
</dbReference>
<organism evidence="2 3">
    <name type="scientific">Stegodyphus mimosarum</name>
    <name type="common">African social velvet spider</name>
    <dbReference type="NCBI Taxonomy" id="407821"/>
    <lineage>
        <taxon>Eukaryota</taxon>
        <taxon>Metazoa</taxon>
        <taxon>Ecdysozoa</taxon>
        <taxon>Arthropoda</taxon>
        <taxon>Chelicerata</taxon>
        <taxon>Arachnida</taxon>
        <taxon>Araneae</taxon>
        <taxon>Araneomorphae</taxon>
        <taxon>Entelegynae</taxon>
        <taxon>Eresoidea</taxon>
        <taxon>Eresidae</taxon>
        <taxon>Stegodyphus</taxon>
    </lineage>
</organism>
<proteinExistence type="predicted"/>
<accession>A0A087TUH2</accession>
<keyword evidence="3" id="KW-1185">Reference proteome</keyword>
<name>A0A087TUH2_STEMI</name>
<protein>
    <recommendedName>
        <fullName evidence="4">Secreted protein</fullName>
    </recommendedName>
</protein>